<evidence type="ECO:0000313" key="3">
    <source>
        <dbReference type="Proteomes" id="UP000765509"/>
    </source>
</evidence>
<feature type="compositionally biased region" description="Basic and acidic residues" evidence="1">
    <location>
        <begin position="39"/>
        <end position="51"/>
    </location>
</feature>
<feature type="non-terminal residue" evidence="2">
    <location>
        <position position="1"/>
    </location>
</feature>
<dbReference type="EMBL" id="AVOT02063180">
    <property type="protein sequence ID" value="MBW0555967.1"/>
    <property type="molecule type" value="Genomic_DNA"/>
</dbReference>
<sequence>AKSGLIGLRTMDRQLRPMGRRSRGGPKWTQKAPWAYTPDNERGGPKMEDDG</sequence>
<gene>
    <name evidence="2" type="ORF">O181_095682</name>
</gene>
<evidence type="ECO:0000256" key="1">
    <source>
        <dbReference type="SAM" id="MobiDB-lite"/>
    </source>
</evidence>
<reference evidence="2" key="1">
    <citation type="submission" date="2021-03" db="EMBL/GenBank/DDBJ databases">
        <title>Draft genome sequence of rust myrtle Austropuccinia psidii MF-1, a brazilian biotype.</title>
        <authorList>
            <person name="Quecine M.C."/>
            <person name="Pachon D.M.R."/>
            <person name="Bonatelli M.L."/>
            <person name="Correr F.H."/>
            <person name="Franceschini L.M."/>
            <person name="Leite T.F."/>
            <person name="Margarido G.R.A."/>
            <person name="Almeida C.A."/>
            <person name="Ferrarezi J.A."/>
            <person name="Labate C.A."/>
        </authorList>
    </citation>
    <scope>NUCLEOTIDE SEQUENCE</scope>
    <source>
        <strain evidence="2">MF-1</strain>
    </source>
</reference>
<dbReference type="AlphaFoldDB" id="A0A9Q3PCS2"/>
<protein>
    <submittedName>
        <fullName evidence="2">Uncharacterized protein</fullName>
    </submittedName>
</protein>
<comment type="caution">
    <text evidence="2">The sequence shown here is derived from an EMBL/GenBank/DDBJ whole genome shotgun (WGS) entry which is preliminary data.</text>
</comment>
<evidence type="ECO:0000313" key="2">
    <source>
        <dbReference type="EMBL" id="MBW0555967.1"/>
    </source>
</evidence>
<feature type="region of interest" description="Disordered" evidence="1">
    <location>
        <begin position="1"/>
        <end position="51"/>
    </location>
</feature>
<accession>A0A9Q3PCS2</accession>
<dbReference type="Proteomes" id="UP000765509">
    <property type="component" value="Unassembled WGS sequence"/>
</dbReference>
<keyword evidence="3" id="KW-1185">Reference proteome</keyword>
<name>A0A9Q3PCS2_9BASI</name>
<organism evidence="2 3">
    <name type="scientific">Austropuccinia psidii MF-1</name>
    <dbReference type="NCBI Taxonomy" id="1389203"/>
    <lineage>
        <taxon>Eukaryota</taxon>
        <taxon>Fungi</taxon>
        <taxon>Dikarya</taxon>
        <taxon>Basidiomycota</taxon>
        <taxon>Pucciniomycotina</taxon>
        <taxon>Pucciniomycetes</taxon>
        <taxon>Pucciniales</taxon>
        <taxon>Sphaerophragmiaceae</taxon>
        <taxon>Austropuccinia</taxon>
    </lineage>
</organism>
<proteinExistence type="predicted"/>